<evidence type="ECO:0000256" key="1">
    <source>
        <dbReference type="SAM" id="Phobius"/>
    </source>
</evidence>
<evidence type="ECO:0000313" key="2">
    <source>
        <dbReference type="EMBL" id="PKY62986.1"/>
    </source>
</evidence>
<keyword evidence="1" id="KW-0472">Membrane</keyword>
<dbReference type="Proteomes" id="UP000234323">
    <property type="component" value="Unassembled WGS sequence"/>
</dbReference>
<protein>
    <submittedName>
        <fullName evidence="2">Uncharacterized protein</fullName>
    </submittedName>
</protein>
<keyword evidence="1" id="KW-1133">Transmembrane helix</keyword>
<accession>A0A2I1HVY8</accession>
<gene>
    <name evidence="2" type="ORF">RhiirA4_490581</name>
</gene>
<reference evidence="2 3" key="1">
    <citation type="submission" date="2015-10" db="EMBL/GenBank/DDBJ databases">
        <title>Genome analyses suggest a sexual origin of heterokaryosis in a supposedly ancient asexual fungus.</title>
        <authorList>
            <person name="Ropars J."/>
            <person name="Sedzielewska K."/>
            <person name="Noel J."/>
            <person name="Charron P."/>
            <person name="Farinelli L."/>
            <person name="Marton T."/>
            <person name="Kruger M."/>
            <person name="Pelin A."/>
            <person name="Brachmann A."/>
            <person name="Corradi N."/>
        </authorList>
    </citation>
    <scope>NUCLEOTIDE SEQUENCE [LARGE SCALE GENOMIC DNA]</scope>
    <source>
        <strain evidence="2 3">A4</strain>
    </source>
</reference>
<dbReference type="AlphaFoldDB" id="A0A2I1HVY8"/>
<keyword evidence="3" id="KW-1185">Reference proteome</keyword>
<feature type="non-terminal residue" evidence="2">
    <location>
        <position position="201"/>
    </location>
</feature>
<name>A0A2I1HVY8_9GLOM</name>
<dbReference type="VEuPathDB" id="FungiDB:RhiirA1_353014"/>
<dbReference type="VEuPathDB" id="FungiDB:RhiirFUN_005646"/>
<feature type="transmembrane region" description="Helical" evidence="1">
    <location>
        <begin position="21"/>
        <end position="41"/>
    </location>
</feature>
<organism evidence="2 3">
    <name type="scientific">Rhizophagus irregularis</name>
    <dbReference type="NCBI Taxonomy" id="588596"/>
    <lineage>
        <taxon>Eukaryota</taxon>
        <taxon>Fungi</taxon>
        <taxon>Fungi incertae sedis</taxon>
        <taxon>Mucoromycota</taxon>
        <taxon>Glomeromycotina</taxon>
        <taxon>Glomeromycetes</taxon>
        <taxon>Glomerales</taxon>
        <taxon>Glomeraceae</taxon>
        <taxon>Rhizophagus</taxon>
    </lineage>
</organism>
<proteinExistence type="predicted"/>
<dbReference type="VEuPathDB" id="FungiDB:FUN_011995"/>
<comment type="caution">
    <text evidence="2">The sequence shown here is derived from an EMBL/GenBank/DDBJ whole genome shotgun (WGS) entry which is preliminary data.</text>
</comment>
<evidence type="ECO:0000313" key="3">
    <source>
        <dbReference type="Proteomes" id="UP000234323"/>
    </source>
</evidence>
<dbReference type="EMBL" id="LLXI01008620">
    <property type="protein sequence ID" value="PKY62986.1"/>
    <property type="molecule type" value="Genomic_DNA"/>
</dbReference>
<keyword evidence="1" id="KW-0812">Transmembrane</keyword>
<sequence length="201" mass="23809">MIKDDIIQKIRQQNSLRRSSQAIAFIFQCWVSFAILAKLVFTSSLQDSDYSRLNQLLNNFIDNVLKVFPSDFMNLPNLHALKHLPEHARQYGSLVNISVSLKEMVHRLFKIQVPHTNKKNVELDFIKRENTLQSIRYIFDNRVDDRYQNLQFSRILHDDKLEFLFDSWYISPLSNNQNEDIEDDQAIIHSPLDNYINIIVR</sequence>